<proteinExistence type="predicted"/>
<accession>A0AAV8WF69</accession>
<evidence type="ECO:0008006" key="4">
    <source>
        <dbReference type="Google" id="ProtNLM"/>
    </source>
</evidence>
<keyword evidence="1" id="KW-0732">Signal</keyword>
<feature type="chain" id="PRO_5043821364" description="Secreted protein" evidence="1">
    <location>
        <begin position="20"/>
        <end position="150"/>
    </location>
</feature>
<evidence type="ECO:0000313" key="2">
    <source>
        <dbReference type="EMBL" id="KAJ8925096.1"/>
    </source>
</evidence>
<keyword evidence="3" id="KW-1185">Reference proteome</keyword>
<reference evidence="2 3" key="1">
    <citation type="journal article" date="2023" name="Insect Mol. Biol.">
        <title>Genome sequencing provides insights into the evolution of gene families encoding plant cell wall-degrading enzymes in longhorned beetles.</title>
        <authorList>
            <person name="Shin N.R."/>
            <person name="Okamura Y."/>
            <person name="Kirsch R."/>
            <person name="Pauchet Y."/>
        </authorList>
    </citation>
    <scope>NUCLEOTIDE SEQUENCE [LARGE SCALE GENOMIC DNA]</scope>
    <source>
        <strain evidence="2">EAD_L_NR</strain>
    </source>
</reference>
<comment type="caution">
    <text evidence="2">The sequence shown here is derived from an EMBL/GenBank/DDBJ whole genome shotgun (WGS) entry which is preliminary data.</text>
</comment>
<dbReference type="EMBL" id="JANEYG010000002">
    <property type="protein sequence ID" value="KAJ8925096.1"/>
    <property type="molecule type" value="Genomic_DNA"/>
</dbReference>
<organism evidence="2 3">
    <name type="scientific">Exocentrus adspersus</name>
    <dbReference type="NCBI Taxonomy" id="1586481"/>
    <lineage>
        <taxon>Eukaryota</taxon>
        <taxon>Metazoa</taxon>
        <taxon>Ecdysozoa</taxon>
        <taxon>Arthropoda</taxon>
        <taxon>Hexapoda</taxon>
        <taxon>Insecta</taxon>
        <taxon>Pterygota</taxon>
        <taxon>Neoptera</taxon>
        <taxon>Endopterygota</taxon>
        <taxon>Coleoptera</taxon>
        <taxon>Polyphaga</taxon>
        <taxon>Cucujiformia</taxon>
        <taxon>Chrysomeloidea</taxon>
        <taxon>Cerambycidae</taxon>
        <taxon>Lamiinae</taxon>
        <taxon>Acanthocinini</taxon>
        <taxon>Exocentrus</taxon>
    </lineage>
</organism>
<sequence length="150" mass="16626">MRLVVVPALLFFLVPCEDAAQPYQRGAKFLRPTRTSTVVETSTVTAWVASSCVKMPSTLAPCRSARFLYFSQSAQQENQTIEQLPGAKAETVGWAEYFDIFPTVTVTATQLVTTTVTDPEVVATYVVNNCVPKFLPSSLPRFVKNDVWEL</sequence>
<name>A0AAV8WF69_9CUCU</name>
<gene>
    <name evidence="2" type="ORF">NQ315_001268</name>
</gene>
<evidence type="ECO:0000313" key="3">
    <source>
        <dbReference type="Proteomes" id="UP001159042"/>
    </source>
</evidence>
<protein>
    <recommendedName>
        <fullName evidence="4">Secreted protein</fullName>
    </recommendedName>
</protein>
<dbReference type="AlphaFoldDB" id="A0AAV8WF69"/>
<feature type="signal peptide" evidence="1">
    <location>
        <begin position="1"/>
        <end position="19"/>
    </location>
</feature>
<dbReference type="Proteomes" id="UP001159042">
    <property type="component" value="Unassembled WGS sequence"/>
</dbReference>
<evidence type="ECO:0000256" key="1">
    <source>
        <dbReference type="SAM" id="SignalP"/>
    </source>
</evidence>